<dbReference type="PANTHER" id="PTHR42160">
    <property type="entry name" value="URACIL-DNA GLYCOSYLASE SUPERFAMILY PROTEIN"/>
    <property type="match status" value="1"/>
</dbReference>
<evidence type="ECO:0000313" key="2">
    <source>
        <dbReference type="EMBL" id="SDF56220.1"/>
    </source>
</evidence>
<dbReference type="RefSeq" id="WP_089964007.1">
    <property type="nucleotide sequence ID" value="NZ_FNAV01000029.1"/>
</dbReference>
<reference evidence="3" key="1">
    <citation type="submission" date="2016-10" db="EMBL/GenBank/DDBJ databases">
        <authorList>
            <person name="Varghese N."/>
            <person name="Submissions S."/>
        </authorList>
    </citation>
    <scope>NUCLEOTIDE SEQUENCE [LARGE SCALE GENOMIC DNA]</scope>
    <source>
        <strain evidence="3">DSM 10146</strain>
    </source>
</reference>
<organism evidence="2 3">
    <name type="scientific">Salipiger thiooxidans</name>
    <dbReference type="NCBI Taxonomy" id="282683"/>
    <lineage>
        <taxon>Bacteria</taxon>
        <taxon>Pseudomonadati</taxon>
        <taxon>Pseudomonadota</taxon>
        <taxon>Alphaproteobacteria</taxon>
        <taxon>Rhodobacterales</taxon>
        <taxon>Roseobacteraceae</taxon>
        <taxon>Salipiger</taxon>
    </lineage>
</organism>
<dbReference type="Proteomes" id="UP000198994">
    <property type="component" value="Unassembled WGS sequence"/>
</dbReference>
<dbReference type="SUPFAM" id="SSF52141">
    <property type="entry name" value="Uracil-DNA glycosylase-like"/>
    <property type="match status" value="1"/>
</dbReference>
<protein>
    <submittedName>
        <fullName evidence="2">Uracil-DNA glycosylase</fullName>
    </submittedName>
</protein>
<dbReference type="InterPro" id="IPR005122">
    <property type="entry name" value="Uracil-DNA_glycosylase-like"/>
</dbReference>
<dbReference type="InterPro" id="IPR047124">
    <property type="entry name" value="HI_0220.2"/>
</dbReference>
<dbReference type="STRING" id="282683.SAMN04488105_12929"/>
<feature type="domain" description="Uracil-DNA glycosylase-like" evidence="1">
    <location>
        <begin position="34"/>
        <end position="190"/>
    </location>
</feature>
<evidence type="ECO:0000313" key="3">
    <source>
        <dbReference type="Proteomes" id="UP000198994"/>
    </source>
</evidence>
<dbReference type="OrthoDB" id="9789139at2"/>
<dbReference type="PANTHER" id="PTHR42160:SF1">
    <property type="entry name" value="URACIL-DNA GLYCOSYLASE SUPERFAMILY PROTEIN"/>
    <property type="match status" value="1"/>
</dbReference>
<dbReference type="AlphaFoldDB" id="A0A1G7M4R4"/>
<dbReference type="Pfam" id="PF03167">
    <property type="entry name" value="UDG"/>
    <property type="match status" value="1"/>
</dbReference>
<sequence>MTDTLDDLSTRLSGCRLCADRFAATATRHAPRPVVWFDRGARLLIAGQAPGLKVHERGRPFDDPSGTRLRDWLGLSEAQFWDRSRIAIVPMAFCFPGYDANGADLPPPPLCRATWHDALFEALGEIRLRVYVGGYAHRYHLGAKTGVTETVRGWRDHLPDAIPLPHPSWRNTAWLKRNPWFADELLPVLRARVREAME</sequence>
<accession>A0A1G7M4R4</accession>
<dbReference type="SMART" id="SM00986">
    <property type="entry name" value="UDG"/>
    <property type="match status" value="1"/>
</dbReference>
<dbReference type="Gene3D" id="3.40.470.10">
    <property type="entry name" value="Uracil-DNA glycosylase-like domain"/>
    <property type="match status" value="1"/>
</dbReference>
<dbReference type="EMBL" id="FNAV01000029">
    <property type="protein sequence ID" value="SDF56220.1"/>
    <property type="molecule type" value="Genomic_DNA"/>
</dbReference>
<name>A0A1G7M4R4_9RHOB</name>
<dbReference type="CDD" id="cd10033">
    <property type="entry name" value="UDG_like"/>
    <property type="match status" value="1"/>
</dbReference>
<evidence type="ECO:0000259" key="1">
    <source>
        <dbReference type="SMART" id="SM00986"/>
    </source>
</evidence>
<dbReference type="InterPro" id="IPR036895">
    <property type="entry name" value="Uracil-DNA_glycosylase-like_sf"/>
</dbReference>
<dbReference type="SMART" id="SM00987">
    <property type="entry name" value="UreE_C"/>
    <property type="match status" value="1"/>
</dbReference>
<proteinExistence type="predicted"/>
<keyword evidence="3" id="KW-1185">Reference proteome</keyword>
<gene>
    <name evidence="2" type="ORF">SAMN04488105_12929</name>
</gene>